<gene>
    <name evidence="4" type="ORF">A9Q02_07960</name>
</gene>
<dbReference type="PIRSF" id="PIRSF000390">
    <property type="entry name" value="PLP_StrS"/>
    <property type="match status" value="1"/>
</dbReference>
<dbReference type="EMBL" id="LYXE01000015">
    <property type="protein sequence ID" value="PDW01125.1"/>
    <property type="molecule type" value="Genomic_DNA"/>
</dbReference>
<dbReference type="InterPro" id="IPR015422">
    <property type="entry name" value="PyrdxlP-dep_Trfase_small"/>
</dbReference>
<evidence type="ECO:0000313" key="4">
    <source>
        <dbReference type="EMBL" id="PDW01125.1"/>
    </source>
</evidence>
<dbReference type="PANTHER" id="PTHR30244:SF34">
    <property type="entry name" value="DTDP-4-AMINO-4,6-DIDEOXYGALACTOSE TRANSAMINASE"/>
    <property type="match status" value="1"/>
</dbReference>
<dbReference type="InterPro" id="IPR015421">
    <property type="entry name" value="PyrdxlP-dep_Trfase_major"/>
</dbReference>
<dbReference type="Pfam" id="PF01041">
    <property type="entry name" value="DegT_DnrJ_EryC1"/>
    <property type="match status" value="1"/>
</dbReference>
<comment type="caution">
    <text evidence="4">The sequence shown here is derived from an EMBL/GenBank/DDBJ whole genome shotgun (WGS) entry which is preliminary data.</text>
</comment>
<dbReference type="SUPFAM" id="SSF53383">
    <property type="entry name" value="PLP-dependent transferases"/>
    <property type="match status" value="1"/>
</dbReference>
<reference evidence="4 5" key="1">
    <citation type="submission" date="2016-05" db="EMBL/GenBank/DDBJ databases">
        <authorList>
            <person name="Lavstsen T."/>
            <person name="Jespersen J.S."/>
        </authorList>
    </citation>
    <scope>NUCLEOTIDE SEQUENCE [LARGE SCALE GENOMIC DNA]</scope>
    <source>
        <strain evidence="4 5">B7-9</strain>
    </source>
</reference>
<evidence type="ECO:0000256" key="1">
    <source>
        <dbReference type="PIRSR" id="PIRSR000390-1"/>
    </source>
</evidence>
<evidence type="ECO:0000313" key="5">
    <source>
        <dbReference type="Proteomes" id="UP000220922"/>
    </source>
</evidence>
<dbReference type="PANTHER" id="PTHR30244">
    <property type="entry name" value="TRANSAMINASE"/>
    <property type="match status" value="1"/>
</dbReference>
<dbReference type="Gene3D" id="3.40.640.10">
    <property type="entry name" value="Type I PLP-dependent aspartate aminotransferase-like (Major domain)"/>
    <property type="match status" value="1"/>
</dbReference>
<dbReference type="Proteomes" id="UP000220922">
    <property type="component" value="Unassembled WGS sequence"/>
</dbReference>
<keyword evidence="5" id="KW-1185">Reference proteome</keyword>
<sequence length="368" mass="39463">MATPVRIPWARPAFGEAEIASAVAALHSNWLTMGPRVAAFEQQLAALAGRRYAVAVSSGTAALDLALAALGIGPGDEVIVPAMAYIAAPNAVSYQGARLVLADVDPVTWTLDPAEVVRRITPATRALLALDYGGAPAHHEALTALAEARGLALVVDAAESLGACFKQRPTVAYGKVAITSFHMVKILTSIEGGMIFTDDQALAERVRLLRNQGEDPQQKYCHLAIGNNYRLSDLHAAIGLAQIPQLEARLAERARLAARYQACLAHLPIQLPCLLPSATSTWFLYSVLVPNRDNVQAALASRGIETRVSWPLPVHWQPCYQALALGSCFPVAEHMAAHVLSLPLYLGMRDDEQDEVCAALEDALRMCL</sequence>
<dbReference type="InterPro" id="IPR015424">
    <property type="entry name" value="PyrdxlP-dep_Trfase"/>
</dbReference>
<comment type="similarity">
    <text evidence="3">Belongs to the DegT/DnrJ/EryC1 family.</text>
</comment>
<dbReference type="GO" id="GO:0008483">
    <property type="term" value="F:transaminase activity"/>
    <property type="evidence" value="ECO:0007669"/>
    <property type="project" value="TreeGrafter"/>
</dbReference>
<proteinExistence type="inferred from homology"/>
<dbReference type="InterPro" id="IPR000653">
    <property type="entry name" value="DegT/StrS_aminotransferase"/>
</dbReference>
<organism evidence="4 5">
    <name type="scientific">Candidatus Chloroploca asiatica</name>
    <dbReference type="NCBI Taxonomy" id="1506545"/>
    <lineage>
        <taxon>Bacteria</taxon>
        <taxon>Bacillati</taxon>
        <taxon>Chloroflexota</taxon>
        <taxon>Chloroflexia</taxon>
        <taxon>Chloroflexales</taxon>
        <taxon>Chloroflexineae</taxon>
        <taxon>Oscillochloridaceae</taxon>
        <taxon>Candidatus Chloroploca</taxon>
    </lineage>
</organism>
<dbReference type="AlphaFoldDB" id="A0A2H3KRL7"/>
<dbReference type="RefSeq" id="WP_141508646.1">
    <property type="nucleotide sequence ID" value="NZ_LYXE01000015.1"/>
</dbReference>
<dbReference type="CDD" id="cd00616">
    <property type="entry name" value="AHBA_syn"/>
    <property type="match status" value="1"/>
</dbReference>
<feature type="modified residue" description="N6-(pyridoxal phosphate)lysine" evidence="2">
    <location>
        <position position="185"/>
    </location>
</feature>
<evidence type="ECO:0000256" key="3">
    <source>
        <dbReference type="RuleBase" id="RU004508"/>
    </source>
</evidence>
<evidence type="ECO:0000256" key="2">
    <source>
        <dbReference type="PIRSR" id="PIRSR000390-2"/>
    </source>
</evidence>
<dbReference type="Gene3D" id="3.90.1150.10">
    <property type="entry name" value="Aspartate Aminotransferase, domain 1"/>
    <property type="match status" value="1"/>
</dbReference>
<feature type="active site" description="Proton acceptor" evidence="1">
    <location>
        <position position="185"/>
    </location>
</feature>
<dbReference type="GO" id="GO:0000271">
    <property type="term" value="P:polysaccharide biosynthetic process"/>
    <property type="evidence" value="ECO:0007669"/>
    <property type="project" value="TreeGrafter"/>
</dbReference>
<protein>
    <submittedName>
        <fullName evidence="4">Uncharacterized protein</fullName>
    </submittedName>
</protein>
<keyword evidence="2 3" id="KW-0663">Pyridoxal phosphate</keyword>
<dbReference type="OrthoDB" id="144543at2"/>
<name>A0A2H3KRL7_9CHLR</name>
<accession>A0A2H3KRL7</accession>
<dbReference type="GO" id="GO:0030170">
    <property type="term" value="F:pyridoxal phosphate binding"/>
    <property type="evidence" value="ECO:0007669"/>
    <property type="project" value="TreeGrafter"/>
</dbReference>